<dbReference type="PATRIC" id="fig|1229493.5.peg.5565"/>
<feature type="transmembrane region" description="Helical" evidence="1">
    <location>
        <begin position="69"/>
        <end position="86"/>
    </location>
</feature>
<reference evidence="2 3" key="1">
    <citation type="submission" date="2014-07" db="EMBL/GenBank/DDBJ databases">
        <title>Unique and conserved regions in Vibrio harveyi and related species in comparison with the shrimp pathogen Vibrio harveyi CAIM 1792.</title>
        <authorList>
            <person name="Espinoza-Valles I."/>
            <person name="Vora G."/>
            <person name="Leekitcharoenphon P."/>
            <person name="Ussery D."/>
            <person name="Hoj L."/>
            <person name="Gomez-Gil B."/>
        </authorList>
    </citation>
    <scope>NUCLEOTIDE SEQUENCE [LARGE SCALE GENOMIC DNA]</scope>
    <source>
        <strain evidence="3">CAIM 1854 / LMG 25443</strain>
    </source>
</reference>
<comment type="caution">
    <text evidence="2">The sequence shown here is derived from an EMBL/GenBank/DDBJ whole genome shotgun (WGS) entry which is preliminary data.</text>
</comment>
<dbReference type="GeneID" id="47102565"/>
<protein>
    <submittedName>
        <fullName evidence="2">Membrane protein</fullName>
    </submittedName>
</protein>
<dbReference type="AlphaFoldDB" id="A0A0C1YQS1"/>
<keyword evidence="1" id="KW-1133">Transmembrane helix</keyword>
<evidence type="ECO:0000256" key="1">
    <source>
        <dbReference type="SAM" id="Phobius"/>
    </source>
</evidence>
<accession>A0A0C1YQS1</accession>
<organism evidence="2 3">
    <name type="scientific">Vibrio owensii CAIM 1854 = LMG 25443</name>
    <dbReference type="NCBI Taxonomy" id="1229493"/>
    <lineage>
        <taxon>Bacteria</taxon>
        <taxon>Pseudomonadati</taxon>
        <taxon>Pseudomonadota</taxon>
        <taxon>Gammaproteobacteria</taxon>
        <taxon>Vibrionales</taxon>
        <taxon>Vibrionaceae</taxon>
        <taxon>Vibrio</taxon>
    </lineage>
</organism>
<proteinExistence type="predicted"/>
<keyword evidence="1" id="KW-0812">Transmembrane</keyword>
<evidence type="ECO:0000313" key="3">
    <source>
        <dbReference type="Proteomes" id="UP000031586"/>
    </source>
</evidence>
<evidence type="ECO:0000313" key="2">
    <source>
        <dbReference type="EMBL" id="KIF46409.1"/>
    </source>
</evidence>
<sequence length="87" mass="9796">MPVAISFLFSFALMMRTKPHSWGVAIHVLTHVLMLILIPSDYVVQYLMVMFFSSPFLIRLSKRSSSYDILFAFLPLLIGTGGLVLTS</sequence>
<name>A0A0C1YQS1_9VIBR</name>
<gene>
    <name evidence="2" type="ORF">H735_28690</name>
</gene>
<dbReference type="RefSeq" id="WP_020196659.1">
    <property type="nucleotide sequence ID" value="NZ_BAOH01000066.1"/>
</dbReference>
<dbReference type="Proteomes" id="UP000031586">
    <property type="component" value="Unassembled WGS sequence"/>
</dbReference>
<keyword evidence="1" id="KW-0472">Membrane</keyword>
<dbReference type="EMBL" id="JPRD01000073">
    <property type="protein sequence ID" value="KIF46409.1"/>
    <property type="molecule type" value="Genomic_DNA"/>
</dbReference>